<dbReference type="Pfam" id="PF10592">
    <property type="entry name" value="AIPR"/>
    <property type="match status" value="1"/>
</dbReference>
<evidence type="ECO:0000313" key="3">
    <source>
        <dbReference type="Proteomes" id="UP000095553"/>
    </source>
</evidence>
<dbReference type="InterPro" id="IPR018891">
    <property type="entry name" value="AIPR_C"/>
</dbReference>
<dbReference type="AlphaFoldDB" id="A0A173TA99"/>
<dbReference type="Proteomes" id="UP000095553">
    <property type="component" value="Unassembled WGS sequence"/>
</dbReference>
<dbReference type="EMBL" id="CYXY01000010">
    <property type="protein sequence ID" value="CUM98847.1"/>
    <property type="molecule type" value="Genomic_DNA"/>
</dbReference>
<dbReference type="RefSeq" id="WP_044923626.1">
    <property type="nucleotide sequence ID" value="NZ_CYXY01000010.1"/>
</dbReference>
<evidence type="ECO:0000313" key="2">
    <source>
        <dbReference type="EMBL" id="CUM98847.1"/>
    </source>
</evidence>
<organism evidence="2 3">
    <name type="scientific">Anaerostipes hadrus</name>
    <dbReference type="NCBI Taxonomy" id="649756"/>
    <lineage>
        <taxon>Bacteria</taxon>
        <taxon>Bacillati</taxon>
        <taxon>Bacillota</taxon>
        <taxon>Clostridia</taxon>
        <taxon>Lachnospirales</taxon>
        <taxon>Lachnospiraceae</taxon>
        <taxon>Anaerostipes</taxon>
    </lineage>
</organism>
<evidence type="ECO:0000259" key="1">
    <source>
        <dbReference type="Pfam" id="PF10592"/>
    </source>
</evidence>
<accession>A0A173TA99</accession>
<reference evidence="2 3" key="1">
    <citation type="submission" date="2015-09" db="EMBL/GenBank/DDBJ databases">
        <authorList>
            <consortium name="Pathogen Informatics"/>
        </authorList>
    </citation>
    <scope>NUCLEOTIDE SEQUENCE [LARGE SCALE GENOMIC DNA]</scope>
    <source>
        <strain evidence="2 3">2789STDY5834959</strain>
    </source>
</reference>
<name>A0A173TA99_ANAHA</name>
<proteinExistence type="predicted"/>
<gene>
    <name evidence="2" type="ORF">ERS852571_01824</name>
</gene>
<sequence>MALNKVLEGMLNDFKKDFLLEIPEISKQFEYLVNYLVVSKFHPDAFSDKGDLERVVVDEKGQFGLDAIAFIVNGNLVLGKDDISIYAKSKKLDVDILFIQTKTEEKCDTGNLLKTIQATKNFLENFEAITEKNSNVLNAKEIYDELFKYENFRLCTSQSPKCHIFYVTAANEWDGGLVKSICESNEKELSSSMKDIKSVDIQVLGREYVMETYSEVKNNITVQINLKNSITLDKIEGVKEAYIGYLTGNDYLKIICDNTGDLRRRIFYENVRDYQGTENNVNKEIRSTIANENTRGQFILLNNGVTIITKSVTSLGANMYELADFQIVNGCQTSNEIFNCKEFASDILVPVKIIYTTDSDIISSIVKATNRQSPVPEEAFIALGKYHKELQLLFSEYSKEMPIEMFYERRSGEEDDIKEKQGSYQVVTLHGMVRAFESVYCQNPNVVFSTNPANILKSKKEKIFCKDHKPEVYYLASYLFVKFVNMQQKGKFSKHDYTLRFYIIMIVRVLMVGSLNVPELSSSAMGKENKKMLKLLKGDADSYFIEAKEILVDLLNQQEYAEKKQYDVLRSAEFCRKTKTRLKEIIENQ</sequence>
<protein>
    <submittedName>
        <fullName evidence="2">AIPR protein</fullName>
    </submittedName>
</protein>
<feature type="domain" description="Abortive phage infection protein C-terminal" evidence="1">
    <location>
        <begin position="267"/>
        <end position="516"/>
    </location>
</feature>